<evidence type="ECO:0000256" key="1">
    <source>
        <dbReference type="ARBA" id="ARBA00022801"/>
    </source>
</evidence>
<dbReference type="AlphaFoldDB" id="A0A8H5UYK3"/>
<organism evidence="2 3">
    <name type="scientific">Fusarium pseudocircinatum</name>
    <dbReference type="NCBI Taxonomy" id="56676"/>
    <lineage>
        <taxon>Eukaryota</taxon>
        <taxon>Fungi</taxon>
        <taxon>Dikarya</taxon>
        <taxon>Ascomycota</taxon>
        <taxon>Pezizomycotina</taxon>
        <taxon>Sordariomycetes</taxon>
        <taxon>Hypocreomycetidae</taxon>
        <taxon>Hypocreales</taxon>
        <taxon>Nectriaceae</taxon>
        <taxon>Fusarium</taxon>
        <taxon>Fusarium fujikuroi species complex</taxon>
    </lineage>
</organism>
<dbReference type="InterPro" id="IPR050261">
    <property type="entry name" value="FrsA_esterase"/>
</dbReference>
<evidence type="ECO:0000313" key="3">
    <source>
        <dbReference type="Proteomes" id="UP000546213"/>
    </source>
</evidence>
<sequence length="425" mass="48296">MTAPGGKYHIHDQLDVEELHHESFAHLWKTRWEPLADNMTYPFLYTDKRDFKEIAEEMIRRDFKEPYEWNAFASMFDPHASSLYEKAEAAEMVGELEKASEYYLRAANVWFISRYPAIMNDIQRNAWERSKVSVLKGLRLRGINMQEVLVPHKHGLECEGKHIPIWICLPEGASRETPVPLVFGMGGLDSWRPEMSCFVGVFQACGLGMIIAEVPGTGDSPALADDPKSPDRQWSSVLDWIEQNEVIDSSKVVGWGISTGGYYATRAAYMHHDRFLGLVSHGGAAHYAFDSKWLENIDYREFAHRQVTWLDGLLLLTVVSIVLLRHSLGNGAFGETLKGLQERLVTGSPCSRMELWTGLNVLAYYLSMVRMTAYSRSMTSIFAWNMVLQKKRGLFVLASAACKANSEAESFEARVTWEARHLMAR</sequence>
<dbReference type="Pfam" id="PF06500">
    <property type="entry name" value="FrsA-like"/>
    <property type="match status" value="1"/>
</dbReference>
<dbReference type="InterPro" id="IPR029058">
    <property type="entry name" value="AB_hydrolase_fold"/>
</dbReference>
<dbReference type="PANTHER" id="PTHR22946">
    <property type="entry name" value="DIENELACTONE HYDROLASE DOMAIN-CONTAINING PROTEIN-RELATED"/>
    <property type="match status" value="1"/>
</dbReference>
<dbReference type="InterPro" id="IPR010520">
    <property type="entry name" value="FrsA-like"/>
</dbReference>
<reference evidence="2 3" key="1">
    <citation type="submission" date="2020-05" db="EMBL/GenBank/DDBJ databases">
        <title>Identification and distribution of gene clusters putatively required for synthesis of sphingolipid metabolism inhibitors in phylogenetically diverse species of the filamentous fungus Fusarium.</title>
        <authorList>
            <person name="Kim H.-S."/>
            <person name="Busman M."/>
            <person name="Brown D.W."/>
            <person name="Divon H."/>
            <person name="Uhlig S."/>
            <person name="Proctor R.H."/>
        </authorList>
    </citation>
    <scope>NUCLEOTIDE SEQUENCE [LARGE SCALE GENOMIC DNA]</scope>
    <source>
        <strain evidence="2 3">NRRL 36939</strain>
    </source>
</reference>
<dbReference type="OrthoDB" id="5409895at2759"/>
<dbReference type="Proteomes" id="UP000546213">
    <property type="component" value="Unassembled WGS sequence"/>
</dbReference>
<gene>
    <name evidence="2" type="ORF">FPCIR_1067</name>
</gene>
<proteinExistence type="predicted"/>
<keyword evidence="1 2" id="KW-0378">Hydrolase</keyword>
<evidence type="ECO:0000313" key="2">
    <source>
        <dbReference type="EMBL" id="KAF5604006.1"/>
    </source>
</evidence>
<name>A0A8H5UYK3_9HYPO</name>
<keyword evidence="3" id="KW-1185">Reference proteome</keyword>
<dbReference type="GO" id="GO:0016787">
    <property type="term" value="F:hydrolase activity"/>
    <property type="evidence" value="ECO:0007669"/>
    <property type="project" value="UniProtKB-KW"/>
</dbReference>
<comment type="caution">
    <text evidence="2">The sequence shown here is derived from an EMBL/GenBank/DDBJ whole genome shotgun (WGS) entry which is preliminary data.</text>
</comment>
<protein>
    <submittedName>
        <fullName evidence="2">Alpha beta-hydrolase</fullName>
    </submittedName>
</protein>
<accession>A0A8H5UYK3</accession>
<dbReference type="Gene3D" id="3.40.50.1820">
    <property type="entry name" value="alpha/beta hydrolase"/>
    <property type="match status" value="1"/>
</dbReference>
<dbReference type="EMBL" id="JAAOAS010000021">
    <property type="protein sequence ID" value="KAF5604006.1"/>
    <property type="molecule type" value="Genomic_DNA"/>
</dbReference>
<dbReference type="PANTHER" id="PTHR22946:SF12">
    <property type="entry name" value="CONIDIAL PIGMENT BIOSYNTHESIS PROTEIN AYG1 (AFU_ORTHOLOGUE AFUA_2G17550)"/>
    <property type="match status" value="1"/>
</dbReference>
<dbReference type="SUPFAM" id="SSF53474">
    <property type="entry name" value="alpha/beta-Hydrolases"/>
    <property type="match status" value="1"/>
</dbReference>